<gene>
    <name evidence="2" type="ORF">BT96DRAFT_985249</name>
</gene>
<dbReference type="Proteomes" id="UP000799118">
    <property type="component" value="Unassembled WGS sequence"/>
</dbReference>
<dbReference type="EMBL" id="ML769389">
    <property type="protein sequence ID" value="KAE9408921.1"/>
    <property type="molecule type" value="Genomic_DNA"/>
</dbReference>
<evidence type="ECO:0000313" key="3">
    <source>
        <dbReference type="Proteomes" id="UP000799118"/>
    </source>
</evidence>
<proteinExistence type="predicted"/>
<sequence length="441" mass="48621">MAHDTGSANSNSSNPSPPLSPFQQLPNEMLSLIFEPACMDNLIQEYPWPLFWEEPPTQLTLPAIAYLPALAISAVCTRWRSLALSSPGIWSQFRLEIAPIAPKPEMMHMLNARSGLISTLQLYLDRSADSPLIIDLQTPMGAQSDQSKPSVLGLLLGHTSRWKTFTYTGDLDLSSCGDLSRPPSFPILEDLILRGSDVEIQDTDLDCFQHAPKLRAVKTDELDRWLSKLPWTQLTSLDVGAPRGEDIELLHQCPSLTVLKLRSFWSKFGPGSVSLAILESFTFIHFTHMDTSRSLETMFSVFTFPSLGELIICSEDGSTSNLIWPPDAFSAFISRSACTLTTLSLSRVTISDLDLVTTLNLLPSLINFSVDGLVNPEGGSPISFHFLSSLTLHDSGSPLELIPKLRFLSIKLHGTEFDDVAFARMVSSRWLPNRTQAAATG</sequence>
<dbReference type="Gene3D" id="3.80.10.10">
    <property type="entry name" value="Ribonuclease Inhibitor"/>
    <property type="match status" value="1"/>
</dbReference>
<accession>A0A6A4IE99</accession>
<dbReference type="SUPFAM" id="SSF52047">
    <property type="entry name" value="RNI-like"/>
    <property type="match status" value="1"/>
</dbReference>
<organism evidence="2 3">
    <name type="scientific">Gymnopus androsaceus JB14</name>
    <dbReference type="NCBI Taxonomy" id="1447944"/>
    <lineage>
        <taxon>Eukaryota</taxon>
        <taxon>Fungi</taxon>
        <taxon>Dikarya</taxon>
        <taxon>Basidiomycota</taxon>
        <taxon>Agaricomycotina</taxon>
        <taxon>Agaricomycetes</taxon>
        <taxon>Agaricomycetidae</taxon>
        <taxon>Agaricales</taxon>
        <taxon>Marasmiineae</taxon>
        <taxon>Omphalotaceae</taxon>
        <taxon>Gymnopus</taxon>
    </lineage>
</organism>
<dbReference type="AlphaFoldDB" id="A0A6A4IE99"/>
<dbReference type="InterPro" id="IPR032675">
    <property type="entry name" value="LRR_dom_sf"/>
</dbReference>
<evidence type="ECO:0000256" key="1">
    <source>
        <dbReference type="SAM" id="MobiDB-lite"/>
    </source>
</evidence>
<protein>
    <submittedName>
        <fullName evidence="2">Uncharacterized protein</fullName>
    </submittedName>
</protein>
<reference evidence="2" key="1">
    <citation type="journal article" date="2019" name="Environ. Microbiol.">
        <title>Fungal ecological strategies reflected in gene transcription - a case study of two litter decomposers.</title>
        <authorList>
            <person name="Barbi F."/>
            <person name="Kohler A."/>
            <person name="Barry K."/>
            <person name="Baskaran P."/>
            <person name="Daum C."/>
            <person name="Fauchery L."/>
            <person name="Ihrmark K."/>
            <person name="Kuo A."/>
            <person name="LaButti K."/>
            <person name="Lipzen A."/>
            <person name="Morin E."/>
            <person name="Grigoriev I.V."/>
            <person name="Henrissat B."/>
            <person name="Lindahl B."/>
            <person name="Martin F."/>
        </authorList>
    </citation>
    <scope>NUCLEOTIDE SEQUENCE</scope>
    <source>
        <strain evidence="2">JB14</strain>
    </source>
</reference>
<keyword evidence="3" id="KW-1185">Reference proteome</keyword>
<feature type="region of interest" description="Disordered" evidence="1">
    <location>
        <begin position="1"/>
        <end position="20"/>
    </location>
</feature>
<name>A0A6A4IE99_9AGAR</name>
<dbReference type="OrthoDB" id="3068652at2759"/>
<evidence type="ECO:0000313" key="2">
    <source>
        <dbReference type="EMBL" id="KAE9408921.1"/>
    </source>
</evidence>